<dbReference type="InterPro" id="IPR057349">
    <property type="entry name" value="C2_Mug190_3rd"/>
</dbReference>
<evidence type="ECO:0000256" key="6">
    <source>
        <dbReference type="ARBA" id="ARBA00022824"/>
    </source>
</evidence>
<feature type="compositionally biased region" description="Basic and acidic residues" evidence="11">
    <location>
        <begin position="805"/>
        <end position="815"/>
    </location>
</feature>
<evidence type="ECO:0000256" key="3">
    <source>
        <dbReference type="ARBA" id="ARBA00022553"/>
    </source>
</evidence>
<dbReference type="Gene3D" id="2.60.40.150">
    <property type="entry name" value="C2 domain"/>
    <property type="match status" value="2"/>
</dbReference>
<dbReference type="PROSITE" id="PS51847">
    <property type="entry name" value="SMP"/>
    <property type="match status" value="1"/>
</dbReference>
<dbReference type="InterPro" id="IPR031468">
    <property type="entry name" value="SMP_LBD"/>
</dbReference>
<feature type="compositionally biased region" description="Basic and acidic residues" evidence="11">
    <location>
        <begin position="186"/>
        <end position="196"/>
    </location>
</feature>
<dbReference type="InterPro" id="IPR035892">
    <property type="entry name" value="C2_domain_sf"/>
</dbReference>
<dbReference type="InterPro" id="IPR000008">
    <property type="entry name" value="C2_dom"/>
</dbReference>
<dbReference type="InterPro" id="IPR037765">
    <property type="entry name" value="C2B_Tricalbin"/>
</dbReference>
<evidence type="ECO:0000256" key="11">
    <source>
        <dbReference type="SAM" id="MobiDB-lite"/>
    </source>
</evidence>
<sequence length="1198" mass="134112">MTSTPQHPPRLGEQLSEYEQTSHRFGEGYSSGNKIPSIGTFLKRQERPIRGRLEFRRDRWRGPPKVLQRSSLSDVEYELQKADPYSTRNSDLSLQKATKTTEEPDASASPSQDKWTENDDEKSSKLGQGATGVKSQKEIDMEKAASAGKQPNARKFQREGEREVMDPVTGQKVVIRDAKLEDFRNPKLFDKDRLDPSKPGGPSTNIPDAKEDNAPIHDIAPSPVEPGNILMHHFPPPITDSVKPIAATLDHYALAIVAGLGVTWFFVAFGSGYYQFVLRSAIIGALAVGVYVSHGIVGRKIEKEFERIRLDMHKQRGEKFSPPTPESVEWLNAFTKVVWTLINPSMFVSLVDMIEDVMQASLPGFIDAVKVEDFTIGKNALRIISMRALPDQPNESGYPHEEWIDQGSEEEALDPARRKKKVDKRKDLTEEESKKLDEINKQVEGEDVADEDQTGDYVNFEVSFGYFAPPGTKKLQGENISLIIKFFLGAYDLFHLPIPIWIAVESIVGTVRLRCQMVANPPFIRNVTFTLMGVPAIEASAIPLARGLPNVLDLPLISGFVQSSIAAAMSIYCAPKSMTMNVAQIISGDGIKKETKALGVFMIKIHYAEDLSAQDDNGFSDPYVVLAYAKFGKPLFSTRIIERTLNPVWEQTAFLLVTDDEIRADEKLSVQLWDSDKLSADDLVGRITVPLIDLMLKPNEVHKRSDKLMGYEDSDSLSGTLHWEIAYYEKAKLNPDLKAAPGIDHNLPKELQDHPELKVDTSAMDNAEEADVRRTPPDPKYPTGILSIIIHQINNLERQNLKGASGKDREGHAGQDTDDPSEAENNLPSAYCEIVLNDDMVYKTRVKQYSQMPFFEAGGEWYIPDYTNTTLRVVVRDSRLREHDPILGIVNLPLDKILAHSSQVTRLYAIQDGVGFGKISISVLFKGVKVELPRELRGWNTGTVCVTSNIKVEPVEGVDFDFKAKKIVLSTLEAKQKVPGRAATVNADGSIEWDVDEDIRLPTYDRYSSALFFDYGGGFTLGPLGDKTDAYAACWLSELVDDEEKEIRVPIVISPELERLRQNRICDQLKKTHDCTIVGWLTTTVMLDAGLDEDHEQYAETQTQRHEFEVYDRVEGMAAQAEENSHADDDGVIDKQEKKEINRAHKKALESRHRGKMQFAPVRTGIWAKDGLSSRIDRVKRRMTGKSLKQTSVQSEAG</sequence>
<name>A0A2X0KVE8_9BASI</name>
<keyword evidence="3" id="KW-0597">Phosphoprotein</keyword>
<organism evidence="15 16">
    <name type="scientific">Microbotryum saponariae</name>
    <dbReference type="NCBI Taxonomy" id="289078"/>
    <lineage>
        <taxon>Eukaryota</taxon>
        <taxon>Fungi</taxon>
        <taxon>Dikarya</taxon>
        <taxon>Basidiomycota</taxon>
        <taxon>Pucciniomycotina</taxon>
        <taxon>Microbotryomycetes</taxon>
        <taxon>Microbotryales</taxon>
        <taxon>Microbotryaceae</taxon>
        <taxon>Microbotryum</taxon>
    </lineage>
</organism>
<dbReference type="OrthoDB" id="419768at2759"/>
<dbReference type="Pfam" id="PF00168">
    <property type="entry name" value="C2"/>
    <property type="match status" value="2"/>
</dbReference>
<keyword evidence="8" id="KW-0445">Lipid transport</keyword>
<reference evidence="16" key="1">
    <citation type="submission" date="2016-10" db="EMBL/GenBank/DDBJ databases">
        <authorList>
            <person name="Jeantristanb JTB J.-T."/>
            <person name="Ricardo R."/>
        </authorList>
    </citation>
    <scope>NUCLEOTIDE SEQUENCE [LARGE SCALE GENOMIC DNA]</scope>
</reference>
<dbReference type="AlphaFoldDB" id="A0A2X0KVE8"/>
<accession>A0A2X0KVE8</accession>
<proteinExistence type="predicted"/>
<dbReference type="CDD" id="cd04052">
    <property type="entry name" value="C2B_Tricalbin-like"/>
    <property type="match status" value="1"/>
</dbReference>
<dbReference type="GO" id="GO:0005789">
    <property type="term" value="C:endoplasmic reticulum membrane"/>
    <property type="evidence" value="ECO:0007669"/>
    <property type="project" value="UniProtKB-SubCell"/>
</dbReference>
<feature type="compositionally biased region" description="Basic and acidic residues" evidence="11">
    <location>
        <begin position="43"/>
        <end position="61"/>
    </location>
</feature>
<evidence type="ECO:0000256" key="7">
    <source>
        <dbReference type="ARBA" id="ARBA00022989"/>
    </source>
</evidence>
<feature type="compositionally biased region" description="Basic and acidic residues" evidence="11">
    <location>
        <begin position="114"/>
        <end position="124"/>
    </location>
</feature>
<dbReference type="GO" id="GO:0008289">
    <property type="term" value="F:lipid binding"/>
    <property type="evidence" value="ECO:0007669"/>
    <property type="project" value="UniProtKB-KW"/>
</dbReference>
<dbReference type="Pfam" id="PF25331">
    <property type="entry name" value="C2_Mug190_3rd"/>
    <property type="match status" value="1"/>
</dbReference>
<dbReference type="PROSITE" id="PS50004">
    <property type="entry name" value="C2"/>
    <property type="match status" value="2"/>
</dbReference>
<dbReference type="CDD" id="cd21676">
    <property type="entry name" value="SMP_Mug190"/>
    <property type="match status" value="1"/>
</dbReference>
<dbReference type="CDD" id="cd04041">
    <property type="entry name" value="C2A_fungal"/>
    <property type="match status" value="1"/>
</dbReference>
<keyword evidence="5" id="KW-0677">Repeat</keyword>
<comment type="subcellular location">
    <subcellularLocation>
        <location evidence="1">Endoplasmic reticulum membrane</location>
    </subcellularLocation>
</comment>
<evidence type="ECO:0000256" key="8">
    <source>
        <dbReference type="ARBA" id="ARBA00023055"/>
    </source>
</evidence>
<evidence type="ECO:0000256" key="1">
    <source>
        <dbReference type="ARBA" id="ARBA00004586"/>
    </source>
</evidence>
<feature type="domain" description="C2" evidence="13">
    <location>
        <begin position="766"/>
        <end position="908"/>
    </location>
</feature>
<dbReference type="EMBL" id="FMWP01000014">
    <property type="protein sequence ID" value="SCZ90800.1"/>
    <property type="molecule type" value="Genomic_DNA"/>
</dbReference>
<keyword evidence="4 12" id="KW-0812">Transmembrane</keyword>
<evidence type="ECO:0000313" key="15">
    <source>
        <dbReference type="EMBL" id="SCZ90800.1"/>
    </source>
</evidence>
<protein>
    <submittedName>
        <fullName evidence="15">BZ3500_MvSof-1268-A1-R1_Chr1-3g02263 protein</fullName>
    </submittedName>
</protein>
<dbReference type="PANTHER" id="PTHR47348">
    <property type="entry name" value="MEIOTICALLY UP-REGULATED GENE 190 PROTEIN"/>
    <property type="match status" value="1"/>
</dbReference>
<dbReference type="SMART" id="SM00239">
    <property type="entry name" value="C2"/>
    <property type="match status" value="2"/>
</dbReference>
<dbReference type="PANTHER" id="PTHR47348:SF3">
    <property type="entry name" value="MEIOTICALLY UP-REGULATED GENE 190 PROTEIN"/>
    <property type="match status" value="1"/>
</dbReference>
<feature type="transmembrane region" description="Helical" evidence="12">
    <location>
        <begin position="276"/>
        <end position="297"/>
    </location>
</feature>
<dbReference type="GO" id="GO:0006869">
    <property type="term" value="P:lipid transport"/>
    <property type="evidence" value="ECO:0007669"/>
    <property type="project" value="UniProtKB-KW"/>
</dbReference>
<keyword evidence="6" id="KW-0256">Endoplasmic reticulum</keyword>
<evidence type="ECO:0000256" key="4">
    <source>
        <dbReference type="ARBA" id="ARBA00022692"/>
    </source>
</evidence>
<evidence type="ECO:0000256" key="12">
    <source>
        <dbReference type="SAM" id="Phobius"/>
    </source>
</evidence>
<feature type="compositionally biased region" description="Polar residues" evidence="11">
    <location>
        <begin position="86"/>
        <end position="98"/>
    </location>
</feature>
<feature type="compositionally biased region" description="Basic and acidic residues" evidence="11">
    <location>
        <begin position="424"/>
        <end position="434"/>
    </location>
</feature>
<feature type="region of interest" description="Disordered" evidence="11">
    <location>
        <begin position="1"/>
        <end position="169"/>
    </location>
</feature>
<dbReference type="GO" id="GO:0061817">
    <property type="term" value="P:endoplasmic reticulum-plasma membrane tethering"/>
    <property type="evidence" value="ECO:0007669"/>
    <property type="project" value="InterPro"/>
</dbReference>
<feature type="transmembrane region" description="Helical" evidence="12">
    <location>
        <begin position="252"/>
        <end position="270"/>
    </location>
</feature>
<feature type="compositionally biased region" description="Basic and acidic residues" evidence="11">
    <location>
        <begin position="156"/>
        <end position="165"/>
    </location>
</feature>
<feature type="region of interest" description="Disordered" evidence="11">
    <location>
        <begin position="802"/>
        <end position="825"/>
    </location>
</feature>
<dbReference type="STRING" id="289078.A0A2X0KVE8"/>
<keyword evidence="9" id="KW-0446">Lipid-binding</keyword>
<evidence type="ECO:0000259" key="14">
    <source>
        <dbReference type="PROSITE" id="PS51847"/>
    </source>
</evidence>
<dbReference type="InterPro" id="IPR037767">
    <property type="entry name" value="C2A_Mug190-like"/>
</dbReference>
<evidence type="ECO:0000256" key="5">
    <source>
        <dbReference type="ARBA" id="ARBA00022737"/>
    </source>
</evidence>
<feature type="region of interest" description="Disordered" evidence="11">
    <location>
        <begin position="186"/>
        <end position="222"/>
    </location>
</feature>
<evidence type="ECO:0000256" key="9">
    <source>
        <dbReference type="ARBA" id="ARBA00023121"/>
    </source>
</evidence>
<feature type="compositionally biased region" description="Polar residues" evidence="11">
    <location>
        <begin position="1187"/>
        <end position="1198"/>
    </location>
</feature>
<feature type="domain" description="SMP-LTD" evidence="14">
    <location>
        <begin position="324"/>
        <end position="583"/>
    </location>
</feature>
<feature type="region of interest" description="Disordered" evidence="11">
    <location>
        <begin position="1178"/>
        <end position="1198"/>
    </location>
</feature>
<gene>
    <name evidence="15" type="ORF">BZ3500_MVSOF-1268-A1-R1_CHR1-3G02263</name>
</gene>
<evidence type="ECO:0000256" key="2">
    <source>
        <dbReference type="ARBA" id="ARBA00022448"/>
    </source>
</evidence>
<feature type="domain" description="C2" evidence="13">
    <location>
        <begin position="581"/>
        <end position="705"/>
    </location>
</feature>
<dbReference type="Pfam" id="PF25669">
    <property type="entry name" value="SMP_MUG190-like"/>
    <property type="match status" value="1"/>
</dbReference>
<evidence type="ECO:0000256" key="10">
    <source>
        <dbReference type="ARBA" id="ARBA00023136"/>
    </source>
</evidence>
<keyword evidence="10 12" id="KW-0472">Membrane</keyword>
<dbReference type="SUPFAM" id="SSF49562">
    <property type="entry name" value="C2 domain (Calcium/lipid-binding domain, CaLB)"/>
    <property type="match status" value="2"/>
</dbReference>
<keyword evidence="2" id="KW-0813">Transport</keyword>
<keyword evidence="16" id="KW-1185">Reference proteome</keyword>
<keyword evidence="7 12" id="KW-1133">Transmembrane helix</keyword>
<feature type="region of interest" description="Disordered" evidence="11">
    <location>
        <begin position="391"/>
        <end position="434"/>
    </location>
</feature>
<evidence type="ECO:0000259" key="13">
    <source>
        <dbReference type="PROSITE" id="PS50004"/>
    </source>
</evidence>
<evidence type="ECO:0000313" key="16">
    <source>
        <dbReference type="Proteomes" id="UP000249723"/>
    </source>
</evidence>
<dbReference type="Proteomes" id="UP000249723">
    <property type="component" value="Unassembled WGS sequence"/>
</dbReference>